<evidence type="ECO:0000313" key="3">
    <source>
        <dbReference type="Proteomes" id="UP000199393"/>
    </source>
</evidence>
<feature type="transmembrane region" description="Helical" evidence="1">
    <location>
        <begin position="12"/>
        <end position="32"/>
    </location>
</feature>
<dbReference type="OrthoDB" id="5183513at2"/>
<evidence type="ECO:0000313" key="2">
    <source>
        <dbReference type="EMBL" id="SBV24745.1"/>
    </source>
</evidence>
<dbReference type="PATRIC" id="fig|307121.4.peg.196"/>
<keyword evidence="1" id="KW-0472">Membrane</keyword>
<dbReference type="Proteomes" id="UP000199393">
    <property type="component" value="Chromosome I"/>
</dbReference>
<dbReference type="STRING" id="307121.GA0070620_0184"/>
<organism evidence="2 3">
    <name type="scientific">Micromonospora krabiensis</name>
    <dbReference type="NCBI Taxonomy" id="307121"/>
    <lineage>
        <taxon>Bacteria</taxon>
        <taxon>Bacillati</taxon>
        <taxon>Actinomycetota</taxon>
        <taxon>Actinomycetes</taxon>
        <taxon>Micromonosporales</taxon>
        <taxon>Micromonosporaceae</taxon>
        <taxon>Micromonospora</taxon>
    </lineage>
</organism>
<keyword evidence="1" id="KW-1133">Transmembrane helix</keyword>
<name>A0A1C3MWP3_9ACTN</name>
<protein>
    <submittedName>
        <fullName evidence="2">Uncharacterized protein</fullName>
    </submittedName>
</protein>
<evidence type="ECO:0000256" key="1">
    <source>
        <dbReference type="SAM" id="Phobius"/>
    </source>
</evidence>
<sequence>MTPIRIELRRGPGLWSLPFLVGLGVFMSRSQLDTDTVWSYATGAVASAPMLMAPLAVGVAAWAGGRSQRRGGRHAWLLAGREPARAPLAEAGVLVGCATVAYAVVAAVTLLPTAANATWGGPFWWWLAAAGAGFAATVSIAYGVGVLLPGRFTPFAVALVTYLASAWNLRQYGAGHAMFPLTIELVLPFSAPHTPTIRGQLLWFTGLGLLALALVAVKVRSSARVVVPTVGASLALAVSGTAIVIGENGRSIDVNRHIIWSCSGSSPQVCIHPAFATSLTPISQRMQTIGQRLAPTPFAISRVEQRPRGVGGRPTPGAIAYALDAPASDHYDRASIDIAVAALGVESCAHGARRDRTAHAMSQLLVAWAVGDENLFMPRDPSQQQAKSHFLSLPLDSQQRWLATHADLVRTCALTPQSFT</sequence>
<feature type="transmembrane region" description="Helical" evidence="1">
    <location>
        <begin position="91"/>
        <end position="111"/>
    </location>
</feature>
<feature type="transmembrane region" description="Helical" evidence="1">
    <location>
        <begin position="38"/>
        <end position="63"/>
    </location>
</feature>
<keyword evidence="1" id="KW-0812">Transmembrane</keyword>
<gene>
    <name evidence="2" type="ORF">GA0070620_0184</name>
</gene>
<feature type="transmembrane region" description="Helical" evidence="1">
    <location>
        <begin position="226"/>
        <end position="246"/>
    </location>
</feature>
<feature type="transmembrane region" description="Helical" evidence="1">
    <location>
        <begin position="201"/>
        <end position="219"/>
    </location>
</feature>
<accession>A0A1C3MWP3</accession>
<feature type="transmembrane region" description="Helical" evidence="1">
    <location>
        <begin position="152"/>
        <end position="169"/>
    </location>
</feature>
<dbReference type="AlphaFoldDB" id="A0A1C3MWP3"/>
<reference evidence="3" key="1">
    <citation type="submission" date="2016-06" db="EMBL/GenBank/DDBJ databases">
        <authorList>
            <person name="Varghese N."/>
        </authorList>
    </citation>
    <scope>NUCLEOTIDE SEQUENCE [LARGE SCALE GENOMIC DNA]</scope>
    <source>
        <strain evidence="3">DSM 45344</strain>
    </source>
</reference>
<feature type="transmembrane region" description="Helical" evidence="1">
    <location>
        <begin position="123"/>
        <end position="145"/>
    </location>
</feature>
<dbReference type="EMBL" id="LT598496">
    <property type="protein sequence ID" value="SBV24745.1"/>
    <property type="molecule type" value="Genomic_DNA"/>
</dbReference>
<dbReference type="RefSeq" id="WP_157741487.1">
    <property type="nucleotide sequence ID" value="NZ_JBHRWG010000002.1"/>
</dbReference>
<keyword evidence="3" id="KW-1185">Reference proteome</keyword>
<proteinExistence type="predicted"/>